<dbReference type="Pfam" id="PF20330">
    <property type="entry name" value="DUF6625"/>
    <property type="match status" value="1"/>
</dbReference>
<dbReference type="EMBL" id="JAPFCC010000001">
    <property type="protein sequence ID" value="MCW7552345.1"/>
    <property type="molecule type" value="Genomic_DNA"/>
</dbReference>
<reference evidence="1 2" key="1">
    <citation type="submission" date="2022-10" db="EMBL/GenBank/DDBJ databases">
        <title>High-quality genome sequences of two octocoral-associated bacteria, Endozoicomonas euniceicola EF212 and Endozoicomonas gorgoniicola PS125.</title>
        <authorList>
            <person name="Chiou Y.-J."/>
            <person name="Chen Y.-H."/>
        </authorList>
    </citation>
    <scope>NUCLEOTIDE SEQUENCE [LARGE SCALE GENOMIC DNA]</scope>
    <source>
        <strain evidence="1 2">PS125</strain>
    </source>
</reference>
<evidence type="ECO:0000313" key="1">
    <source>
        <dbReference type="EMBL" id="MCW7552345.1"/>
    </source>
</evidence>
<dbReference type="Proteomes" id="UP001209854">
    <property type="component" value="Unassembled WGS sequence"/>
</dbReference>
<dbReference type="InterPro" id="IPR046733">
    <property type="entry name" value="DUF6625"/>
</dbReference>
<proteinExistence type="predicted"/>
<organism evidence="1 2">
    <name type="scientific">Endozoicomonas gorgoniicola</name>
    <dbReference type="NCBI Taxonomy" id="1234144"/>
    <lineage>
        <taxon>Bacteria</taxon>
        <taxon>Pseudomonadati</taxon>
        <taxon>Pseudomonadota</taxon>
        <taxon>Gammaproteobacteria</taxon>
        <taxon>Oceanospirillales</taxon>
        <taxon>Endozoicomonadaceae</taxon>
        <taxon>Endozoicomonas</taxon>
    </lineage>
</organism>
<accession>A0ABT3MSI7</accession>
<name>A0ABT3MSI7_9GAMM</name>
<comment type="caution">
    <text evidence="1">The sequence shown here is derived from an EMBL/GenBank/DDBJ whole genome shotgun (WGS) entry which is preliminary data.</text>
</comment>
<evidence type="ECO:0000313" key="2">
    <source>
        <dbReference type="Proteomes" id="UP001209854"/>
    </source>
</evidence>
<protein>
    <recommendedName>
        <fullName evidence="3">Glycosyl transferase</fullName>
    </recommendedName>
</protein>
<evidence type="ECO:0008006" key="3">
    <source>
        <dbReference type="Google" id="ProtNLM"/>
    </source>
</evidence>
<dbReference type="RefSeq" id="WP_262567313.1">
    <property type="nucleotide sequence ID" value="NZ_JAPFCC010000001.1"/>
</dbReference>
<sequence>MTSVGIIIPYFGKWPFWFNLFLKSCEPNKNFNWIFYTDCGVPKWYPENVTFIEITFNEYKKKVSESLNINFNPERAYKICDLRPAFGHIHKKDIEEYDFYGYGDIDVIYGDLNIFFTEEKFKKFNILSSHYRRLCGHLCLFKNTEEVRSIYLQIKNWKTQMEDKQHFSVDEKAFSDLFVHHKNLPPFIRKFTNKFYKLAKTVSFEEAYSTPNAKLPWHDGTKVYPEVWHYNKGHLTNSKDGAREFAYLHFMSWKQNNWDKLENIVSNINPLLSDSWHISSSGFHK</sequence>
<gene>
    <name evidence="1" type="ORF">NX722_06730</name>
</gene>
<keyword evidence="2" id="KW-1185">Reference proteome</keyword>